<feature type="transmembrane region" description="Helical" evidence="8">
    <location>
        <begin position="56"/>
        <end position="76"/>
    </location>
</feature>
<feature type="transmembrane region" description="Helical" evidence="8">
    <location>
        <begin position="22"/>
        <end position="44"/>
    </location>
</feature>
<feature type="transmembrane region" description="Helical" evidence="8">
    <location>
        <begin position="184"/>
        <end position="210"/>
    </location>
</feature>
<evidence type="ECO:0000256" key="7">
    <source>
        <dbReference type="ARBA" id="ARBA00023224"/>
    </source>
</evidence>
<dbReference type="Proteomes" id="UP000663870">
    <property type="component" value="Unassembled WGS sequence"/>
</dbReference>
<dbReference type="PRINTS" id="PR00237">
    <property type="entry name" value="GPCRRHODOPSN"/>
</dbReference>
<evidence type="ECO:0000256" key="8">
    <source>
        <dbReference type="SAM" id="Phobius"/>
    </source>
</evidence>
<evidence type="ECO:0000256" key="4">
    <source>
        <dbReference type="ARBA" id="ARBA00023040"/>
    </source>
</evidence>
<sequence>MNFTQQSNEKSYSFYVSDYECIIYRFMSVVFSSISIISFILNIRFLFIDHYRLKPLVLNLIINSFILITFSLPYILIQSIKCYPIQSYILCYFQSFLSFTCGICVMYTISLLTLIQYIKLFYNSSIIYRIIEKNNHFLFVLICWLISLFWSLPPLINIRPGYMHEGKGFDCSLNWIKSDIYSRLYLFFAFIFIYFLPLFCLLYTNIHILITIRQLIYKRYPLIPKSKEKISIDTRHHLIDKFTVIESNRLKRLRIDRRFAQATLVIVLHYLLAWTPYTICGILRMFIAMKYIHYEIPSMILTISTLTAKMAVTGQSCIYFYAIRLLN</sequence>
<dbReference type="SUPFAM" id="SSF81321">
    <property type="entry name" value="Family A G protein-coupled receptor-like"/>
    <property type="match status" value="1"/>
</dbReference>
<feature type="transmembrane region" description="Helical" evidence="8">
    <location>
        <begin position="299"/>
        <end position="322"/>
    </location>
</feature>
<feature type="transmembrane region" description="Helical" evidence="8">
    <location>
        <begin position="96"/>
        <end position="115"/>
    </location>
</feature>
<evidence type="ECO:0000313" key="12">
    <source>
        <dbReference type="Proteomes" id="UP000663854"/>
    </source>
</evidence>
<dbReference type="Proteomes" id="UP000663854">
    <property type="component" value="Unassembled WGS sequence"/>
</dbReference>
<keyword evidence="13" id="KW-1185">Reference proteome</keyword>
<protein>
    <recommendedName>
        <fullName evidence="9">G-protein coupled receptors family 1 profile domain-containing protein</fullName>
    </recommendedName>
</protein>
<evidence type="ECO:0000313" key="11">
    <source>
        <dbReference type="EMBL" id="CAF0972262.1"/>
    </source>
</evidence>
<dbReference type="InterPro" id="IPR000276">
    <property type="entry name" value="GPCR_Rhodpsn"/>
</dbReference>
<keyword evidence="5 8" id="KW-0472">Membrane</keyword>
<evidence type="ECO:0000259" key="9">
    <source>
        <dbReference type="PROSITE" id="PS50262"/>
    </source>
</evidence>
<keyword evidence="7" id="KW-0807">Transducer</keyword>
<dbReference type="GO" id="GO:0004930">
    <property type="term" value="F:G protein-coupled receptor activity"/>
    <property type="evidence" value="ECO:0007669"/>
    <property type="project" value="UniProtKB-KW"/>
</dbReference>
<keyword evidence="4" id="KW-0297">G-protein coupled receptor</keyword>
<dbReference type="Pfam" id="PF00001">
    <property type="entry name" value="7tm_1"/>
    <property type="match status" value="1"/>
</dbReference>
<keyword evidence="6" id="KW-0675">Receptor</keyword>
<evidence type="ECO:0000256" key="1">
    <source>
        <dbReference type="ARBA" id="ARBA00004141"/>
    </source>
</evidence>
<comment type="caution">
    <text evidence="10">The sequence shown here is derived from an EMBL/GenBank/DDBJ whole genome shotgun (WGS) entry which is preliminary data.</text>
</comment>
<evidence type="ECO:0000313" key="13">
    <source>
        <dbReference type="Proteomes" id="UP000663870"/>
    </source>
</evidence>
<keyword evidence="2 8" id="KW-0812">Transmembrane</keyword>
<dbReference type="GO" id="GO:0016020">
    <property type="term" value="C:membrane"/>
    <property type="evidence" value="ECO:0007669"/>
    <property type="project" value="UniProtKB-SubCell"/>
</dbReference>
<feature type="domain" description="G-protein coupled receptors family 1 profile" evidence="9">
    <location>
        <begin position="32"/>
        <end position="319"/>
    </location>
</feature>
<evidence type="ECO:0000313" key="10">
    <source>
        <dbReference type="EMBL" id="CAF0786070.1"/>
    </source>
</evidence>
<name>A0A813RLS2_9BILA</name>
<evidence type="ECO:0000256" key="2">
    <source>
        <dbReference type="ARBA" id="ARBA00022692"/>
    </source>
</evidence>
<comment type="subcellular location">
    <subcellularLocation>
        <location evidence="1">Membrane</location>
        <topology evidence="1">Multi-pass membrane protein</topology>
    </subcellularLocation>
</comment>
<dbReference type="AlphaFoldDB" id="A0A813RLS2"/>
<dbReference type="EMBL" id="CAJNOL010000265">
    <property type="protein sequence ID" value="CAF0972262.1"/>
    <property type="molecule type" value="Genomic_DNA"/>
</dbReference>
<dbReference type="EMBL" id="CAJNOH010000032">
    <property type="protein sequence ID" value="CAF0786070.1"/>
    <property type="molecule type" value="Genomic_DNA"/>
</dbReference>
<reference evidence="10" key="1">
    <citation type="submission" date="2021-02" db="EMBL/GenBank/DDBJ databases">
        <authorList>
            <person name="Nowell W R."/>
        </authorList>
    </citation>
    <scope>NUCLEOTIDE SEQUENCE</scope>
</reference>
<dbReference type="InterPro" id="IPR017452">
    <property type="entry name" value="GPCR_Rhodpsn_7TM"/>
</dbReference>
<dbReference type="PROSITE" id="PS50262">
    <property type="entry name" value="G_PROTEIN_RECEP_F1_2"/>
    <property type="match status" value="1"/>
</dbReference>
<proteinExistence type="predicted"/>
<keyword evidence="3 8" id="KW-1133">Transmembrane helix</keyword>
<organism evidence="10 12">
    <name type="scientific">Rotaria sordida</name>
    <dbReference type="NCBI Taxonomy" id="392033"/>
    <lineage>
        <taxon>Eukaryota</taxon>
        <taxon>Metazoa</taxon>
        <taxon>Spiralia</taxon>
        <taxon>Gnathifera</taxon>
        <taxon>Rotifera</taxon>
        <taxon>Eurotatoria</taxon>
        <taxon>Bdelloidea</taxon>
        <taxon>Philodinida</taxon>
        <taxon>Philodinidae</taxon>
        <taxon>Rotaria</taxon>
    </lineage>
</organism>
<evidence type="ECO:0000256" key="6">
    <source>
        <dbReference type="ARBA" id="ARBA00023170"/>
    </source>
</evidence>
<feature type="transmembrane region" description="Helical" evidence="8">
    <location>
        <begin position="259"/>
        <end position="287"/>
    </location>
</feature>
<dbReference type="InterPro" id="IPR050125">
    <property type="entry name" value="GPCR_opsins"/>
</dbReference>
<evidence type="ECO:0000256" key="5">
    <source>
        <dbReference type="ARBA" id="ARBA00023136"/>
    </source>
</evidence>
<evidence type="ECO:0000256" key="3">
    <source>
        <dbReference type="ARBA" id="ARBA00022989"/>
    </source>
</evidence>
<feature type="transmembrane region" description="Helical" evidence="8">
    <location>
        <begin position="136"/>
        <end position="156"/>
    </location>
</feature>
<dbReference type="Gene3D" id="1.20.1070.10">
    <property type="entry name" value="Rhodopsin 7-helix transmembrane proteins"/>
    <property type="match status" value="1"/>
</dbReference>
<gene>
    <name evidence="11" type="ORF">JXQ802_LOCUS12733</name>
    <name evidence="10" type="ORF">PYM288_LOCUS3880</name>
</gene>
<dbReference type="PANTHER" id="PTHR24240">
    <property type="entry name" value="OPSIN"/>
    <property type="match status" value="1"/>
</dbReference>
<accession>A0A813RLS2</accession>